<dbReference type="EMBL" id="SCJN01000025">
    <property type="protein sequence ID" value="RXD17406.1"/>
    <property type="molecule type" value="Genomic_DNA"/>
</dbReference>
<reference evidence="4 6" key="2">
    <citation type="submission" date="2019-01" db="EMBL/GenBank/DDBJ databases">
        <title>Genomic analysis of febrile catheter-associated UTI E. coli isolates.</title>
        <authorList>
            <person name="Potter R."/>
            <person name="Zou Z."/>
            <person name="Henderson J."/>
            <person name="Dantas G."/>
        </authorList>
    </citation>
    <scope>NUCLEOTIDE SEQUENCE [LARGE SCALE GENOMIC DNA]</scope>
    <source>
        <strain evidence="4 6">29_CAASB</strain>
    </source>
</reference>
<evidence type="ECO:0000313" key="3">
    <source>
        <dbReference type="EMBL" id="HAH7770698.1"/>
    </source>
</evidence>
<proteinExistence type="predicted"/>
<dbReference type="EMBL" id="ABONVU020000015">
    <property type="protein sequence ID" value="EMJ5255476.1"/>
    <property type="molecule type" value="Genomic_DNA"/>
</dbReference>
<reference evidence="2" key="1">
    <citation type="journal article" date="2018" name="Genome Biol.">
        <title>SKESA: strategic k-mer extension for scrupulous assemblies.</title>
        <authorList>
            <person name="Souvorov A."/>
            <person name="Agarwala R."/>
            <person name="Lipman D.J."/>
        </authorList>
    </citation>
    <scope>NUCLEOTIDE SEQUENCE [LARGE SCALE GENOMIC DNA]</scope>
    <source>
        <strain evidence="3">C0382</strain>
        <strain evidence="2">EC00763</strain>
    </source>
</reference>
<reference evidence="5" key="4">
    <citation type="journal article" date="2023" name="Microorganisms">
        <title>Comparative Genomic Analysis of ST131 Subclade C2 of ESBL-Producing E. coli Isolates from Patients with Recurrent and Sporadic Urinary Tract Infections.</title>
        <authorList>
            <person name="Jaen-Luchoro D."/>
            <person name="Kahnamouei A."/>
            <person name="Yazdanshenas S."/>
            <person name="Lindblom A."/>
            <person name="Samuelsson E."/>
            <person name="Ahren C."/>
            <person name="Karami N."/>
        </authorList>
    </citation>
    <scope>NUCLEOTIDE SEQUENCE</scope>
    <source>
        <strain evidence="5">S7</strain>
    </source>
</reference>
<protein>
    <submittedName>
        <fullName evidence="2">Uncharacterized protein</fullName>
    </submittedName>
</protein>
<accession>A0A061YFQ4</accession>
<name>A0A061YFQ4_ECOLX</name>
<reference evidence="1" key="5">
    <citation type="submission" date="2024-02" db="EMBL/GenBank/DDBJ databases">
        <authorList>
            <consortium name="Clinical and Environmental Microbiology Branch: Whole genome sequencing antimicrobial resistance pathogens in the healthcare setting"/>
        </authorList>
    </citation>
    <scope>NUCLEOTIDE SEQUENCE</scope>
    <source>
        <strain evidence="1">1924188</strain>
    </source>
</reference>
<dbReference type="Proteomes" id="UP001180189">
    <property type="component" value="Chromosome"/>
</dbReference>
<gene>
    <name evidence="4" type="ORF">EPS76_05490</name>
    <name evidence="2" type="ORF">GRC73_12110</name>
    <name evidence="3" type="ORF">HIE29_004188</name>
    <name evidence="5" type="ORF">OGM49_13955</name>
    <name evidence="1" type="ORF">R8O40_003759</name>
</gene>
<dbReference type="RefSeq" id="WP_000774516.1">
    <property type="nucleotide sequence ID" value="NZ_AP018784.2"/>
</dbReference>
<sequence>MADLRSNAQMFDIDVSALEQLRVEISATQHQMLMVYNRALNRTAKHMHRISAGMILTALAAKNHKAVDKRIKPFIKRRNFTKEGAGDLSSAKLWYGLNDFRVSELKGRLQNPRRQKQPRDLETGLFLKTKKGARGATFTPKSAGLAMMSWPDSFVAKRYGAKSVWIRLDRGGIEEARVPVHDALEDAIDDYIFENIGPVFMGFFEKDLRGRVKGNVHVDPKTGKRL</sequence>
<dbReference type="Proteomes" id="UP000288730">
    <property type="component" value="Unassembled WGS sequence"/>
</dbReference>
<dbReference type="EMBL" id="CP107128">
    <property type="protein sequence ID" value="WLM93854.1"/>
    <property type="molecule type" value="Genomic_DNA"/>
</dbReference>
<evidence type="ECO:0000313" key="2">
    <source>
        <dbReference type="EMBL" id="HAH4524751.1"/>
    </source>
</evidence>
<evidence type="ECO:0000313" key="4">
    <source>
        <dbReference type="EMBL" id="RXD17406.1"/>
    </source>
</evidence>
<reference evidence="2" key="3">
    <citation type="submission" date="2019-12" db="EMBL/GenBank/DDBJ databases">
        <authorList>
            <consortium name="NCBI Pathogen Detection Project"/>
        </authorList>
    </citation>
    <scope>NUCLEOTIDE SEQUENCE</scope>
    <source>
        <strain evidence="3">C0382</strain>
        <strain evidence="2">EC00763</strain>
    </source>
</reference>
<organism evidence="2">
    <name type="scientific">Escherichia coli</name>
    <dbReference type="NCBI Taxonomy" id="562"/>
    <lineage>
        <taxon>Bacteria</taxon>
        <taxon>Pseudomonadati</taxon>
        <taxon>Pseudomonadota</taxon>
        <taxon>Gammaproteobacteria</taxon>
        <taxon>Enterobacterales</taxon>
        <taxon>Enterobacteriaceae</taxon>
        <taxon>Escherichia</taxon>
    </lineage>
</organism>
<dbReference type="Proteomes" id="UP001285616">
    <property type="component" value="Unassembled WGS sequence"/>
</dbReference>
<dbReference type="AlphaFoldDB" id="A0A061YFQ4"/>
<dbReference type="EMBL" id="DABBJX010000011">
    <property type="protein sequence ID" value="HAH4524751.1"/>
    <property type="molecule type" value="Genomic_DNA"/>
</dbReference>
<dbReference type="EMBL" id="DABCJL010000011">
    <property type="protein sequence ID" value="HAH7770698.1"/>
    <property type="molecule type" value="Genomic_DNA"/>
</dbReference>
<dbReference type="Proteomes" id="UP000843571">
    <property type="component" value="Unassembled WGS sequence"/>
</dbReference>
<evidence type="ECO:0000313" key="6">
    <source>
        <dbReference type="Proteomes" id="UP000288730"/>
    </source>
</evidence>
<evidence type="ECO:0000313" key="5">
    <source>
        <dbReference type="EMBL" id="WLM93854.1"/>
    </source>
</evidence>
<evidence type="ECO:0000313" key="1">
    <source>
        <dbReference type="EMBL" id="EMJ5255476.1"/>
    </source>
</evidence>